<proteinExistence type="inferred from homology"/>
<evidence type="ECO:0000256" key="1">
    <source>
        <dbReference type="HAMAP-Rule" id="MF_00226"/>
    </source>
</evidence>
<organism evidence="3 4">
    <name type="scientific">Pedobacter cryophilus</name>
    <dbReference type="NCBI Taxonomy" id="2571271"/>
    <lineage>
        <taxon>Bacteria</taxon>
        <taxon>Pseudomonadati</taxon>
        <taxon>Bacteroidota</taxon>
        <taxon>Sphingobacteriia</taxon>
        <taxon>Sphingobacteriales</taxon>
        <taxon>Sphingobacteriaceae</taxon>
        <taxon>Pedobacter</taxon>
    </lineage>
</organism>
<accession>A0A4U1C2X8</accession>
<evidence type="ECO:0000313" key="3">
    <source>
        <dbReference type="EMBL" id="TKB97544.1"/>
    </source>
</evidence>
<dbReference type="Pfam" id="PF18146">
    <property type="entry name" value="CinA_KH"/>
    <property type="match status" value="1"/>
</dbReference>
<dbReference type="InterPro" id="IPR001453">
    <property type="entry name" value="MoaB/Mog_dom"/>
</dbReference>
<dbReference type="NCBIfam" id="TIGR00177">
    <property type="entry name" value="molyb_syn"/>
    <property type="match status" value="1"/>
</dbReference>
<dbReference type="Pfam" id="PF02464">
    <property type="entry name" value="CinA"/>
    <property type="match status" value="1"/>
</dbReference>
<sequence length="416" mass="45690">MLAEIITIGDEILIGQIVDSNSAWMATELNKIGIKVKQITSVSDDDQHILEALKNAENRADIIIMTGGLGPTKDDITKKTLAIYFQSKEMVLHQPTLAIVTNIFAKYKAPLLEVNMQQAMVPNNCEVLLNQQGTAPGMLFRKDKKIFISMPGVPYEMMNLMTSTVLPLIKEEFKLPAVYHQTILTAGVGESFLAEKIKDIEETLPPHIKLAYLPKLGSVRLRLSTTQHASDEIKKEVLAYADKIIERIPDVWIAKEDIPIEKVILNLMEVNHLTLSVAESCTGGAISQMITQHPGCSKVFAGGGIVYSYELKSKLLGVKPETLAQFGAVSEETINEMVTGALLNFETDYAVAVSGIAGPDGGMPDKPVGTVWIAVANKNKVVAKKYNFGNKRAQNIERSAMAALNLLFRLLKEFHS</sequence>
<dbReference type="PANTHER" id="PTHR13939">
    <property type="entry name" value="NICOTINAMIDE-NUCLEOTIDE AMIDOHYDROLASE PNCC"/>
    <property type="match status" value="1"/>
</dbReference>
<dbReference type="Pfam" id="PF00994">
    <property type="entry name" value="MoCF_biosynth"/>
    <property type="match status" value="1"/>
</dbReference>
<dbReference type="RefSeq" id="WP_136826120.1">
    <property type="nucleotide sequence ID" value="NZ_SWBP01000003.1"/>
</dbReference>
<dbReference type="EMBL" id="SWBP01000003">
    <property type="protein sequence ID" value="TKB97544.1"/>
    <property type="molecule type" value="Genomic_DNA"/>
</dbReference>
<dbReference type="NCBIfam" id="TIGR00200">
    <property type="entry name" value="cinA_nterm"/>
    <property type="match status" value="1"/>
</dbReference>
<dbReference type="HAMAP" id="MF_00226_B">
    <property type="entry name" value="CinA_B"/>
    <property type="match status" value="1"/>
</dbReference>
<dbReference type="SUPFAM" id="SSF142433">
    <property type="entry name" value="CinA-like"/>
    <property type="match status" value="1"/>
</dbReference>
<name>A0A4U1C2X8_9SPHI</name>
<gene>
    <name evidence="3" type="ORF">FA046_09220</name>
</gene>
<comment type="caution">
    <text evidence="3">The sequence shown here is derived from an EMBL/GenBank/DDBJ whole genome shotgun (WGS) entry which is preliminary data.</text>
</comment>
<keyword evidence="4" id="KW-1185">Reference proteome</keyword>
<dbReference type="Gene3D" id="3.90.950.20">
    <property type="entry name" value="CinA-like"/>
    <property type="match status" value="1"/>
</dbReference>
<dbReference type="NCBIfam" id="NF001813">
    <property type="entry name" value="PRK00549.1"/>
    <property type="match status" value="1"/>
</dbReference>
<dbReference type="OrthoDB" id="9801454at2"/>
<dbReference type="NCBIfam" id="TIGR00199">
    <property type="entry name" value="PncC_domain"/>
    <property type="match status" value="1"/>
</dbReference>
<evidence type="ECO:0000259" key="2">
    <source>
        <dbReference type="SMART" id="SM00852"/>
    </source>
</evidence>
<dbReference type="PANTHER" id="PTHR13939:SF0">
    <property type="entry name" value="NMN AMIDOHYDROLASE-LIKE PROTEIN YFAY"/>
    <property type="match status" value="1"/>
</dbReference>
<feature type="domain" description="MoaB/Mog" evidence="2">
    <location>
        <begin position="4"/>
        <end position="171"/>
    </location>
</feature>
<comment type="similarity">
    <text evidence="1">Belongs to the CinA family.</text>
</comment>
<dbReference type="AlphaFoldDB" id="A0A4U1C2X8"/>
<dbReference type="SMART" id="SM00852">
    <property type="entry name" value="MoCF_biosynth"/>
    <property type="match status" value="1"/>
</dbReference>
<dbReference type="CDD" id="cd00885">
    <property type="entry name" value="cinA"/>
    <property type="match status" value="1"/>
</dbReference>
<dbReference type="InterPro" id="IPR008136">
    <property type="entry name" value="CinA_C"/>
</dbReference>
<dbReference type="SUPFAM" id="SSF53218">
    <property type="entry name" value="Molybdenum cofactor biosynthesis proteins"/>
    <property type="match status" value="1"/>
</dbReference>
<reference evidence="3 4" key="1">
    <citation type="submission" date="2019-04" db="EMBL/GenBank/DDBJ databases">
        <title>Pedobacter sp. AR-3-17 sp. nov., isolated from Arctic soil.</title>
        <authorList>
            <person name="Dahal R.H."/>
            <person name="Kim D.-U."/>
        </authorList>
    </citation>
    <scope>NUCLEOTIDE SEQUENCE [LARGE SCALE GENOMIC DNA]</scope>
    <source>
        <strain evidence="3 4">AR-3-17</strain>
    </source>
</reference>
<dbReference type="InterPro" id="IPR050101">
    <property type="entry name" value="CinA"/>
</dbReference>
<dbReference type="PIRSF" id="PIRSF006728">
    <property type="entry name" value="CinA"/>
    <property type="match status" value="1"/>
</dbReference>
<protein>
    <recommendedName>
        <fullName evidence="1">CinA-like protein</fullName>
    </recommendedName>
</protein>
<evidence type="ECO:0000313" key="4">
    <source>
        <dbReference type="Proteomes" id="UP000308181"/>
    </source>
</evidence>
<dbReference type="InterPro" id="IPR036653">
    <property type="entry name" value="CinA-like_C"/>
</dbReference>
<dbReference type="InterPro" id="IPR036425">
    <property type="entry name" value="MoaB/Mog-like_dom_sf"/>
</dbReference>
<dbReference type="InterPro" id="IPR041424">
    <property type="entry name" value="CinA_KH"/>
</dbReference>
<dbReference type="InterPro" id="IPR008135">
    <property type="entry name" value="Competence-induced_CinA"/>
</dbReference>
<dbReference type="Proteomes" id="UP000308181">
    <property type="component" value="Unassembled WGS sequence"/>
</dbReference>
<dbReference type="Gene3D" id="3.40.980.10">
    <property type="entry name" value="MoaB/Mog-like domain"/>
    <property type="match status" value="1"/>
</dbReference>